<dbReference type="InterPro" id="IPR035892">
    <property type="entry name" value="C2_domain_sf"/>
</dbReference>
<reference evidence="5 6" key="1">
    <citation type="submission" date="2016-02" db="EMBL/GenBank/DDBJ databases">
        <title>Genome analysis of coral dinoflagellate symbionts highlights evolutionary adaptations to a symbiotic lifestyle.</title>
        <authorList>
            <person name="Aranda M."/>
            <person name="Li Y."/>
            <person name="Liew Y.J."/>
            <person name="Baumgarten S."/>
            <person name="Simakov O."/>
            <person name="Wilson M."/>
            <person name="Piel J."/>
            <person name="Ashoor H."/>
            <person name="Bougouffa S."/>
            <person name="Bajic V.B."/>
            <person name="Ryu T."/>
            <person name="Ravasi T."/>
            <person name="Bayer T."/>
            <person name="Micklem G."/>
            <person name="Kim H."/>
            <person name="Bhak J."/>
            <person name="Lajeunesse T.C."/>
            <person name="Voolstra C.R."/>
        </authorList>
    </citation>
    <scope>NUCLEOTIDE SEQUENCE [LARGE SCALE GENOMIC DNA]</scope>
    <source>
        <strain evidence="5 6">CCMP2467</strain>
    </source>
</reference>
<evidence type="ECO:0000313" key="5">
    <source>
        <dbReference type="EMBL" id="OLQ13738.1"/>
    </source>
</evidence>
<comment type="caution">
    <text evidence="5">The sequence shown here is derived from an EMBL/GenBank/DDBJ whole genome shotgun (WGS) entry which is preliminary data.</text>
</comment>
<protein>
    <submittedName>
        <fullName evidence="5">E3 ubiquitin-protein ligase NEDD4-like</fullName>
    </submittedName>
</protein>
<evidence type="ECO:0000256" key="2">
    <source>
        <dbReference type="ARBA" id="ARBA00022837"/>
    </source>
</evidence>
<name>A0A1Q9F224_SYMMI</name>
<dbReference type="PANTHER" id="PTHR45911">
    <property type="entry name" value="C2 DOMAIN-CONTAINING PROTEIN"/>
    <property type="match status" value="1"/>
</dbReference>
<dbReference type="SMART" id="SM00239">
    <property type="entry name" value="C2"/>
    <property type="match status" value="1"/>
</dbReference>
<dbReference type="Proteomes" id="UP000186817">
    <property type="component" value="Unassembled WGS sequence"/>
</dbReference>
<evidence type="ECO:0000259" key="4">
    <source>
        <dbReference type="PROSITE" id="PS50004"/>
    </source>
</evidence>
<dbReference type="AlphaFoldDB" id="A0A1Q9F224"/>
<keyword evidence="1" id="KW-0479">Metal-binding</keyword>
<dbReference type="CDD" id="cd00030">
    <property type="entry name" value="C2"/>
    <property type="match status" value="1"/>
</dbReference>
<dbReference type="OrthoDB" id="434969at2759"/>
<organism evidence="5 6">
    <name type="scientific">Symbiodinium microadriaticum</name>
    <name type="common">Dinoflagellate</name>
    <name type="synonym">Zooxanthella microadriatica</name>
    <dbReference type="NCBI Taxonomy" id="2951"/>
    <lineage>
        <taxon>Eukaryota</taxon>
        <taxon>Sar</taxon>
        <taxon>Alveolata</taxon>
        <taxon>Dinophyceae</taxon>
        <taxon>Suessiales</taxon>
        <taxon>Symbiodiniaceae</taxon>
        <taxon>Symbiodinium</taxon>
    </lineage>
</organism>
<dbReference type="EMBL" id="LSRX01000024">
    <property type="protein sequence ID" value="OLQ13738.1"/>
    <property type="molecule type" value="Genomic_DNA"/>
</dbReference>
<dbReference type="Pfam" id="PF00168">
    <property type="entry name" value="C2"/>
    <property type="match status" value="1"/>
</dbReference>
<gene>
    <name evidence="5" type="primary">Nedd4l</name>
    <name evidence="5" type="ORF">AK812_SmicGene2211</name>
</gene>
<proteinExistence type="predicted"/>
<evidence type="ECO:0000256" key="1">
    <source>
        <dbReference type="ARBA" id="ARBA00022723"/>
    </source>
</evidence>
<evidence type="ECO:0000256" key="3">
    <source>
        <dbReference type="SAM" id="MobiDB-lite"/>
    </source>
</evidence>
<feature type="region of interest" description="Disordered" evidence="3">
    <location>
        <begin position="109"/>
        <end position="147"/>
    </location>
</feature>
<sequence>MDLETALAKAAALPPGAEGDRLAEIFLALRRSASAPKAAEALQRCSEKASVLRFLLAVYERKRIFRRQVAAFCSLLGRYGWAAALASDTELRQRWPSEMQMEVANCGYASTVSEPPGAPPKEDAETEQAGSTASLSDEDEEGSPVATVAPQRSMADTLAMLEDGLKRLAAAKYSFTVLTGSGLDEDEPGHLKDSRINKAALDKIEHKDSILKFLLDVHSRKKRHRKRTEALLSLLLELESWKEAFADDEDLQAAIAEFRGPEMEEPAEEAEEEEEEEEDAEEDPRTLSTLWREDVDEKIDAAAARGAIGLLLVRVVAAHNLINADWFSLSDPYVKVKVGRQKQSTAVVDDCLDPRWDSETWFFDIPAETTLVRFEVWDKDALQDDPLGHVSFPARLAPTAPGQAW</sequence>
<dbReference type="GO" id="GO:0005509">
    <property type="term" value="F:calcium ion binding"/>
    <property type="evidence" value="ECO:0007669"/>
    <property type="project" value="TreeGrafter"/>
</dbReference>
<dbReference type="InterPro" id="IPR000008">
    <property type="entry name" value="C2_dom"/>
</dbReference>
<feature type="region of interest" description="Disordered" evidence="3">
    <location>
        <begin position="261"/>
        <end position="287"/>
    </location>
</feature>
<dbReference type="Gene3D" id="2.60.40.150">
    <property type="entry name" value="C2 domain"/>
    <property type="match status" value="1"/>
</dbReference>
<feature type="domain" description="C2" evidence="4">
    <location>
        <begin position="291"/>
        <end position="405"/>
    </location>
</feature>
<feature type="compositionally biased region" description="Acidic residues" evidence="3">
    <location>
        <begin position="263"/>
        <end position="282"/>
    </location>
</feature>
<dbReference type="PANTHER" id="PTHR45911:SF4">
    <property type="entry name" value="MULTIPLE C2 AND TRANSMEMBRANE DOMAIN-CONTAINING PROTEIN"/>
    <property type="match status" value="1"/>
</dbReference>
<dbReference type="GO" id="GO:0016020">
    <property type="term" value="C:membrane"/>
    <property type="evidence" value="ECO:0007669"/>
    <property type="project" value="TreeGrafter"/>
</dbReference>
<keyword evidence="6" id="KW-1185">Reference proteome</keyword>
<dbReference type="SUPFAM" id="SSF49562">
    <property type="entry name" value="C2 domain (Calcium/lipid-binding domain, CaLB)"/>
    <property type="match status" value="1"/>
</dbReference>
<keyword evidence="2" id="KW-0106">Calcium</keyword>
<evidence type="ECO:0000313" key="6">
    <source>
        <dbReference type="Proteomes" id="UP000186817"/>
    </source>
</evidence>
<dbReference type="PROSITE" id="PS50004">
    <property type="entry name" value="C2"/>
    <property type="match status" value="1"/>
</dbReference>
<accession>A0A1Q9F224</accession>